<accession>A0A0M9WE66</accession>
<keyword evidence="3" id="KW-1185">Reference proteome</keyword>
<sequence>MSCRFSEPTPNFSICVGNLASNEALLYDTNADIGIRATKYATRHITLSLGIISPYLFVICYNRAEFRWF</sequence>
<evidence type="ECO:0000256" key="1">
    <source>
        <dbReference type="SAM" id="Phobius"/>
    </source>
</evidence>
<comment type="caution">
    <text evidence="2">The sequence shown here is derived from an EMBL/GenBank/DDBJ whole genome shotgun (WGS) entry which is preliminary data.</text>
</comment>
<feature type="transmembrane region" description="Helical" evidence="1">
    <location>
        <begin position="45"/>
        <end position="64"/>
    </location>
</feature>
<proteinExistence type="predicted"/>
<dbReference type="AlphaFoldDB" id="A0A0M9WE66"/>
<protein>
    <submittedName>
        <fullName evidence="2">Uncharacterized protein</fullName>
    </submittedName>
</protein>
<dbReference type="EMBL" id="LHQQ01000132">
    <property type="protein sequence ID" value="KOS41442.1"/>
    <property type="molecule type" value="Genomic_DNA"/>
</dbReference>
<reference evidence="2 3" key="1">
    <citation type="submission" date="2015-08" db="EMBL/GenBank/DDBJ databases">
        <title>Genome sequencing of Penicillium nordicum.</title>
        <authorList>
            <person name="Nguyen H.D."/>
            <person name="Seifert K.A."/>
        </authorList>
    </citation>
    <scope>NUCLEOTIDE SEQUENCE [LARGE SCALE GENOMIC DNA]</scope>
    <source>
        <strain evidence="2 3">DAOMC 185683</strain>
    </source>
</reference>
<dbReference type="Proteomes" id="UP000037696">
    <property type="component" value="Unassembled WGS sequence"/>
</dbReference>
<evidence type="ECO:0000313" key="3">
    <source>
        <dbReference type="Proteomes" id="UP000037696"/>
    </source>
</evidence>
<name>A0A0M9WE66_9EURO</name>
<keyword evidence="1" id="KW-0812">Transmembrane</keyword>
<keyword evidence="1" id="KW-1133">Transmembrane helix</keyword>
<keyword evidence="1" id="KW-0472">Membrane</keyword>
<organism evidence="2 3">
    <name type="scientific">Penicillium nordicum</name>
    <dbReference type="NCBI Taxonomy" id="229535"/>
    <lineage>
        <taxon>Eukaryota</taxon>
        <taxon>Fungi</taxon>
        <taxon>Dikarya</taxon>
        <taxon>Ascomycota</taxon>
        <taxon>Pezizomycotina</taxon>
        <taxon>Eurotiomycetes</taxon>
        <taxon>Eurotiomycetidae</taxon>
        <taxon>Eurotiales</taxon>
        <taxon>Aspergillaceae</taxon>
        <taxon>Penicillium</taxon>
    </lineage>
</organism>
<gene>
    <name evidence="2" type="ORF">ACN38_g7683</name>
</gene>
<evidence type="ECO:0000313" key="2">
    <source>
        <dbReference type="EMBL" id="KOS41442.1"/>
    </source>
</evidence>